<feature type="binding site" evidence="11">
    <location>
        <position position="334"/>
    </location>
    <ligand>
        <name>Zn(2+)</name>
        <dbReference type="ChEBI" id="CHEBI:29105"/>
    </ligand>
</feature>
<evidence type="ECO:0000256" key="10">
    <source>
        <dbReference type="PIRSR" id="PIRSR001480-1"/>
    </source>
</evidence>
<dbReference type="SUPFAM" id="SSF51182">
    <property type="entry name" value="RmlC-like cupins"/>
    <property type="match status" value="1"/>
</dbReference>
<keyword evidence="14" id="KW-1185">Reference proteome</keyword>
<dbReference type="WBParaSite" id="scaffold2695_cov200.g5278">
    <property type="protein sequence ID" value="scaffold2695_cov200.g5278"/>
    <property type="gene ID" value="scaffold2695_cov200.g5278"/>
</dbReference>
<feature type="active site" evidence="10">
    <location>
        <position position="353"/>
    </location>
</feature>
<dbReference type="GO" id="GO:0004476">
    <property type="term" value="F:mannose-6-phosphate isomerase activity"/>
    <property type="evidence" value="ECO:0007669"/>
    <property type="project" value="UniProtKB-EC"/>
</dbReference>
<dbReference type="Gene3D" id="2.60.120.10">
    <property type="entry name" value="Jelly Rolls"/>
    <property type="match status" value="2"/>
</dbReference>
<dbReference type="NCBIfam" id="TIGR00218">
    <property type="entry name" value="manA"/>
    <property type="match status" value="1"/>
</dbReference>
<feature type="binding site" evidence="11">
    <location>
        <position position="202"/>
    </location>
    <ligand>
        <name>Zn(2+)</name>
        <dbReference type="ChEBI" id="CHEBI:29105"/>
    </ligand>
</feature>
<comment type="catalytic activity">
    <reaction evidence="1">
        <text>D-mannose 6-phosphate = D-fructose 6-phosphate</text>
        <dbReference type="Rhea" id="RHEA:12356"/>
        <dbReference type="ChEBI" id="CHEBI:58735"/>
        <dbReference type="ChEBI" id="CHEBI:61527"/>
        <dbReference type="EC" id="5.3.1.8"/>
    </reaction>
</comment>
<dbReference type="AlphaFoldDB" id="A0A915M4I7"/>
<evidence type="ECO:0000313" key="14">
    <source>
        <dbReference type="Proteomes" id="UP000887561"/>
    </source>
</evidence>
<evidence type="ECO:0000256" key="6">
    <source>
        <dbReference type="ARBA" id="ARBA00022833"/>
    </source>
</evidence>
<comment type="pathway">
    <text evidence="2">Nucleotide-sugar biosynthesis; GDP-alpha-D-mannose biosynthesis; alpha-D-mannose 1-phosphate from D-fructose 6-phosphate: step 1/2.</text>
</comment>
<evidence type="ECO:0000256" key="4">
    <source>
        <dbReference type="ARBA" id="ARBA00011956"/>
    </source>
</evidence>
<dbReference type="InterPro" id="IPR001250">
    <property type="entry name" value="Man6P_Isoase-1"/>
</dbReference>
<evidence type="ECO:0000256" key="9">
    <source>
        <dbReference type="ARBA" id="ARBA00030762"/>
    </source>
</evidence>
<name>A0A915M4I7_MELJA</name>
<dbReference type="Pfam" id="PF20512">
    <property type="entry name" value="PMI_typeI_hel"/>
    <property type="match status" value="1"/>
</dbReference>
<comment type="similarity">
    <text evidence="3">Belongs to the mannose-6-phosphate isomerase type 1 family.</text>
</comment>
<keyword evidence="6 11" id="KW-0862">Zinc</keyword>
<dbReference type="InterPro" id="IPR016305">
    <property type="entry name" value="Mannose-6-P_Isomerase"/>
</dbReference>
<evidence type="ECO:0000313" key="15">
    <source>
        <dbReference type="WBParaSite" id="scaffold2695_cov200.g5278"/>
    </source>
</evidence>
<evidence type="ECO:0000259" key="13">
    <source>
        <dbReference type="Pfam" id="PF20512"/>
    </source>
</evidence>
<keyword evidence="5 11" id="KW-0479">Metal-binding</keyword>
<dbReference type="GO" id="GO:0005975">
    <property type="term" value="P:carbohydrate metabolic process"/>
    <property type="evidence" value="ECO:0007669"/>
    <property type="project" value="InterPro"/>
</dbReference>
<dbReference type="EC" id="5.3.1.8" evidence="4"/>
<dbReference type="Pfam" id="PF20511">
    <property type="entry name" value="PMI_typeI_cat"/>
    <property type="match status" value="1"/>
</dbReference>
<evidence type="ECO:0000256" key="7">
    <source>
        <dbReference type="ARBA" id="ARBA00023235"/>
    </source>
</evidence>
<proteinExistence type="inferred from homology"/>
<feature type="binding site" evidence="11">
    <location>
        <position position="177"/>
    </location>
    <ligand>
        <name>Zn(2+)</name>
        <dbReference type="ChEBI" id="CHEBI:29105"/>
    </ligand>
</feature>
<evidence type="ECO:0000256" key="5">
    <source>
        <dbReference type="ARBA" id="ARBA00022723"/>
    </source>
</evidence>
<dbReference type="CDD" id="cd07011">
    <property type="entry name" value="cupin_PMI_type_I_N"/>
    <property type="match status" value="1"/>
</dbReference>
<dbReference type="PANTHER" id="PTHR10309:SF0">
    <property type="entry name" value="MANNOSE-6-PHOSPHATE ISOMERASE"/>
    <property type="match status" value="1"/>
</dbReference>
<evidence type="ECO:0000256" key="2">
    <source>
        <dbReference type="ARBA" id="ARBA00004666"/>
    </source>
</evidence>
<evidence type="ECO:0000256" key="1">
    <source>
        <dbReference type="ARBA" id="ARBA00000757"/>
    </source>
</evidence>
<dbReference type="InterPro" id="IPR046458">
    <property type="entry name" value="PMI_typeI_hel"/>
</dbReference>
<dbReference type="InterPro" id="IPR014710">
    <property type="entry name" value="RmlC-like_jellyroll"/>
</dbReference>
<feature type="domain" description="Phosphomannose isomerase type I catalytic" evidence="12">
    <location>
        <begin position="80"/>
        <end position="217"/>
    </location>
</feature>
<dbReference type="InterPro" id="IPR046457">
    <property type="entry name" value="PMI_typeI_cat"/>
</dbReference>
<dbReference type="Gene3D" id="1.10.441.10">
    <property type="entry name" value="Phosphomannose Isomerase, domain 2"/>
    <property type="match status" value="1"/>
</dbReference>
<evidence type="ECO:0000256" key="11">
    <source>
        <dbReference type="PIRSR" id="PIRSR001480-2"/>
    </source>
</evidence>
<protein>
    <recommendedName>
        <fullName evidence="4">mannose-6-phosphate isomerase</fullName>
        <ecNumber evidence="4">5.3.1.8</ecNumber>
    </recommendedName>
    <alternativeName>
        <fullName evidence="8">Phosphohexomutase</fullName>
    </alternativeName>
    <alternativeName>
        <fullName evidence="9">Phosphomannose isomerase</fullName>
    </alternativeName>
</protein>
<dbReference type="PIRSF" id="PIRSF001480">
    <property type="entry name" value="Mannose-6-phosphate_isomerase"/>
    <property type="match status" value="1"/>
</dbReference>
<dbReference type="PRINTS" id="PR00714">
    <property type="entry name" value="MAN6PISMRASE"/>
</dbReference>
<comment type="cofactor">
    <cofactor evidence="11">
        <name>Zn(2+)</name>
        <dbReference type="ChEBI" id="CHEBI:29105"/>
    </cofactor>
    <text evidence="11">Binds 1 zinc ion per subunit.</text>
</comment>
<evidence type="ECO:0000256" key="3">
    <source>
        <dbReference type="ARBA" id="ARBA00010772"/>
    </source>
</evidence>
<dbReference type="GO" id="GO:0005829">
    <property type="term" value="C:cytosol"/>
    <property type="evidence" value="ECO:0007669"/>
    <property type="project" value="TreeGrafter"/>
</dbReference>
<evidence type="ECO:0000259" key="12">
    <source>
        <dbReference type="Pfam" id="PF20511"/>
    </source>
</evidence>
<feature type="binding site" evidence="11">
    <location>
        <position position="175"/>
    </location>
    <ligand>
        <name>Zn(2+)</name>
        <dbReference type="ChEBI" id="CHEBI:29105"/>
    </ligand>
</feature>
<dbReference type="GO" id="GO:0008270">
    <property type="term" value="F:zinc ion binding"/>
    <property type="evidence" value="ECO:0007669"/>
    <property type="project" value="InterPro"/>
</dbReference>
<organism evidence="14 15">
    <name type="scientific">Meloidogyne javanica</name>
    <name type="common">Root-knot nematode worm</name>
    <dbReference type="NCBI Taxonomy" id="6303"/>
    <lineage>
        <taxon>Eukaryota</taxon>
        <taxon>Metazoa</taxon>
        <taxon>Ecdysozoa</taxon>
        <taxon>Nematoda</taxon>
        <taxon>Chromadorea</taxon>
        <taxon>Rhabditida</taxon>
        <taxon>Tylenchina</taxon>
        <taxon>Tylenchomorpha</taxon>
        <taxon>Tylenchoidea</taxon>
        <taxon>Meloidogynidae</taxon>
        <taxon>Meloidogyninae</taxon>
        <taxon>Meloidogyne</taxon>
        <taxon>Meloidogyne incognita group</taxon>
    </lineage>
</organism>
<dbReference type="InterPro" id="IPR018050">
    <property type="entry name" value="Pmannose_isomerase-type1_CS"/>
</dbReference>
<accession>A0A915M4I7</accession>
<keyword evidence="7" id="KW-0413">Isomerase</keyword>
<sequence length="475" mass="52873">MLRHKGKGYMRSSAPILAQLTTRRAGDADTIKAHSFCPHHLPINSTTATFQPLVLIGQRFSCYSSDHRLLFNPQGNSVMKRLDCKALHYQWGRKGAESTVAQLRKDTIEEDEFYAELWMGTHARGPSQVKEGEARIPLADYFKDHPDVLGQHERDGVGLQFLLKVLSVGKCLSLQLHPTREQARELHAADQTNYPDANHKPELTIALTNFEILCGFQMPDKILSNLRSHEALVELIGEKTLSSFGATTDEGEKKGALKNIFTQIWTIPPEEIGTLLTKLLSDIFLKEQRSQTDELIMGLSEHFPEDIGILAPLFLNYVKLEPGQATFLGPNEPHSYLSGDCIECMAQSDNTVRAGLTPKFKNIPLFCENLTYRMGGPPIFEPQHLADGVDEYSPEVQEFAVHRLNKEVSVVQPIAAASILIVVNGSATILPDGGNEEKIEKGDVLLLPQQLGAKLNEKSDDFLAFRAYTPPPKEK</sequence>
<reference evidence="15" key="1">
    <citation type="submission" date="2022-11" db="UniProtKB">
        <authorList>
            <consortium name="WormBaseParasite"/>
        </authorList>
    </citation>
    <scope>IDENTIFICATION</scope>
</reference>
<feature type="domain" description="Phosphomannose isomerase type I helical insertion" evidence="13">
    <location>
        <begin position="235"/>
        <end position="315"/>
    </location>
</feature>
<evidence type="ECO:0000256" key="8">
    <source>
        <dbReference type="ARBA" id="ARBA00029741"/>
    </source>
</evidence>
<dbReference type="PANTHER" id="PTHR10309">
    <property type="entry name" value="MANNOSE-6-PHOSPHATE ISOMERASE"/>
    <property type="match status" value="1"/>
</dbReference>
<dbReference type="GO" id="GO:0009298">
    <property type="term" value="P:GDP-mannose biosynthetic process"/>
    <property type="evidence" value="ECO:0007669"/>
    <property type="project" value="InterPro"/>
</dbReference>
<dbReference type="Proteomes" id="UP000887561">
    <property type="component" value="Unplaced"/>
</dbReference>
<dbReference type="PROSITE" id="PS00965">
    <property type="entry name" value="PMI_I_1"/>
    <property type="match status" value="1"/>
</dbReference>
<dbReference type="InterPro" id="IPR011051">
    <property type="entry name" value="RmlC_Cupin_sf"/>
</dbReference>